<dbReference type="GO" id="GO:0006355">
    <property type="term" value="P:regulation of DNA-templated transcription"/>
    <property type="evidence" value="ECO:0007669"/>
    <property type="project" value="InterPro"/>
</dbReference>
<dbReference type="PROSITE" id="PS50043">
    <property type="entry name" value="HTH_LUXR_2"/>
    <property type="match status" value="1"/>
</dbReference>
<dbReference type="Gene3D" id="1.10.10.10">
    <property type="entry name" value="Winged helix-like DNA-binding domain superfamily/Winged helix DNA-binding domain"/>
    <property type="match status" value="1"/>
</dbReference>
<name>A0A290MWK4_CAUVI</name>
<gene>
    <name evidence="9" type="ORF">CA606_06325</name>
</gene>
<accession>A0A290MWK4</accession>
<dbReference type="Proteomes" id="UP000217311">
    <property type="component" value="Chromosome"/>
</dbReference>
<evidence type="ECO:0000313" key="10">
    <source>
        <dbReference type="Proteomes" id="UP000217311"/>
    </source>
</evidence>
<evidence type="ECO:0000256" key="4">
    <source>
        <dbReference type="ARBA" id="ARBA00023125"/>
    </source>
</evidence>
<dbReference type="PROSITE" id="PS50110">
    <property type="entry name" value="RESPONSE_REGULATORY"/>
    <property type="match status" value="1"/>
</dbReference>
<keyword evidence="3" id="KW-0805">Transcription regulation</keyword>
<dbReference type="SMART" id="SM00448">
    <property type="entry name" value="REC"/>
    <property type="match status" value="1"/>
</dbReference>
<feature type="domain" description="HTH luxR-type" evidence="7">
    <location>
        <begin position="173"/>
        <end position="238"/>
    </location>
</feature>
<evidence type="ECO:0000256" key="5">
    <source>
        <dbReference type="ARBA" id="ARBA00023163"/>
    </source>
</evidence>
<dbReference type="PANTHER" id="PTHR44688:SF16">
    <property type="entry name" value="DNA-BINDING TRANSCRIPTIONAL ACTIVATOR DEVR_DOSR"/>
    <property type="match status" value="1"/>
</dbReference>
<dbReference type="InterPro" id="IPR011006">
    <property type="entry name" value="CheY-like_superfamily"/>
</dbReference>
<evidence type="ECO:0000313" key="9">
    <source>
        <dbReference type="EMBL" id="ATC32001.1"/>
    </source>
</evidence>
<feature type="modified residue" description="4-aspartylphosphate" evidence="6">
    <location>
        <position position="92"/>
    </location>
</feature>
<reference evidence="10" key="1">
    <citation type="submission" date="2017-09" db="EMBL/GenBank/DDBJ databases">
        <title>Genome evolution observed in wild isolates of Caulobacter crescentus.</title>
        <authorList>
            <person name="Ely B."/>
            <person name="Wilson K."/>
            <person name="Scott D."/>
        </authorList>
    </citation>
    <scope>NUCLEOTIDE SEQUENCE [LARGE SCALE GENOMIC DNA]</scope>
    <source>
        <strain evidence="10">CB13b1a</strain>
    </source>
</reference>
<dbReference type="CDD" id="cd06170">
    <property type="entry name" value="LuxR_C_like"/>
    <property type="match status" value="1"/>
</dbReference>
<dbReference type="GO" id="GO:0000160">
    <property type="term" value="P:phosphorelay signal transduction system"/>
    <property type="evidence" value="ECO:0007669"/>
    <property type="project" value="UniProtKB-KW"/>
</dbReference>
<dbReference type="PANTHER" id="PTHR44688">
    <property type="entry name" value="DNA-BINDING TRANSCRIPTIONAL ACTIVATOR DEVR_DOSR"/>
    <property type="match status" value="1"/>
</dbReference>
<feature type="domain" description="Response regulatory" evidence="8">
    <location>
        <begin position="43"/>
        <end position="157"/>
    </location>
</feature>
<keyword evidence="2" id="KW-0902">Two-component regulatory system</keyword>
<keyword evidence="1 6" id="KW-0597">Phosphoprotein</keyword>
<dbReference type="CDD" id="cd17537">
    <property type="entry name" value="REC_FixJ"/>
    <property type="match status" value="1"/>
</dbReference>
<dbReference type="SUPFAM" id="SSF52172">
    <property type="entry name" value="CheY-like"/>
    <property type="match status" value="1"/>
</dbReference>
<dbReference type="AlphaFoldDB" id="A0A290MWK4"/>
<organism evidence="9 10">
    <name type="scientific">Caulobacter vibrioides</name>
    <name type="common">Caulobacter crescentus</name>
    <dbReference type="NCBI Taxonomy" id="155892"/>
    <lineage>
        <taxon>Bacteria</taxon>
        <taxon>Pseudomonadati</taxon>
        <taxon>Pseudomonadota</taxon>
        <taxon>Alphaproteobacteria</taxon>
        <taxon>Caulobacterales</taxon>
        <taxon>Caulobacteraceae</taxon>
        <taxon>Caulobacter</taxon>
    </lineage>
</organism>
<dbReference type="PRINTS" id="PR00038">
    <property type="entry name" value="HTHLUXR"/>
</dbReference>
<dbReference type="InterPro" id="IPR001789">
    <property type="entry name" value="Sig_transdc_resp-reg_receiver"/>
</dbReference>
<dbReference type="Pfam" id="PF00196">
    <property type="entry name" value="GerE"/>
    <property type="match status" value="1"/>
</dbReference>
<dbReference type="InterPro" id="IPR000792">
    <property type="entry name" value="Tscrpt_reg_LuxR_C"/>
</dbReference>
<dbReference type="FunFam" id="3.40.50.2300:FF:000018">
    <property type="entry name" value="DNA-binding transcriptional regulator NtrC"/>
    <property type="match status" value="1"/>
</dbReference>
<dbReference type="Gene3D" id="3.40.50.2300">
    <property type="match status" value="1"/>
</dbReference>
<dbReference type="PROSITE" id="PS00622">
    <property type="entry name" value="HTH_LUXR_1"/>
    <property type="match status" value="1"/>
</dbReference>
<proteinExistence type="predicted"/>
<protein>
    <submittedName>
        <fullName evidence="9">DNA-binding response regulator</fullName>
    </submittedName>
</protein>
<evidence type="ECO:0000259" key="8">
    <source>
        <dbReference type="PROSITE" id="PS50110"/>
    </source>
</evidence>
<evidence type="ECO:0000256" key="1">
    <source>
        <dbReference type="ARBA" id="ARBA00022553"/>
    </source>
</evidence>
<dbReference type="Pfam" id="PF00072">
    <property type="entry name" value="Response_reg"/>
    <property type="match status" value="1"/>
</dbReference>
<evidence type="ECO:0000256" key="6">
    <source>
        <dbReference type="PROSITE-ProRule" id="PRU00169"/>
    </source>
</evidence>
<keyword evidence="5" id="KW-0804">Transcription</keyword>
<dbReference type="InterPro" id="IPR036388">
    <property type="entry name" value="WH-like_DNA-bd_sf"/>
</dbReference>
<evidence type="ECO:0000259" key="7">
    <source>
        <dbReference type="PROSITE" id="PS50043"/>
    </source>
</evidence>
<keyword evidence="4 9" id="KW-0238">DNA-binding</keyword>
<dbReference type="GO" id="GO:0003677">
    <property type="term" value="F:DNA binding"/>
    <property type="evidence" value="ECO:0007669"/>
    <property type="project" value="UniProtKB-KW"/>
</dbReference>
<dbReference type="SMART" id="SM00421">
    <property type="entry name" value="HTH_LUXR"/>
    <property type="match status" value="1"/>
</dbReference>
<sequence length="244" mass="26691">MAYGTHLLEAPVWPGARSATRSGGRAIRSGEFVSKTPTAQQADVIIIDDDSLMRQSLDSLFRSIGLTTLAYASGQEMLDAPEPLAPCCIVLDVRMPQMGGFEFSTKLAERGWRIPIVFMTGHGDIPMSVRAMKSGAVDFLPKPFREQDMIDAVQAALDHAKAYLAEQAHGVALLTRWELLTPRERQVFDGVARGLLNKQIAGDLGLSEITVKLHRASMLKKMGVRTVADLVRISEALALVRPHD</sequence>
<evidence type="ECO:0000256" key="3">
    <source>
        <dbReference type="ARBA" id="ARBA00023015"/>
    </source>
</evidence>
<evidence type="ECO:0000256" key="2">
    <source>
        <dbReference type="ARBA" id="ARBA00023012"/>
    </source>
</evidence>
<dbReference type="EMBL" id="CP023315">
    <property type="protein sequence ID" value="ATC32001.1"/>
    <property type="molecule type" value="Genomic_DNA"/>
</dbReference>